<protein>
    <submittedName>
        <fullName evidence="1">Uncharacterized protein</fullName>
    </submittedName>
</protein>
<organism evidence="1 2">
    <name type="scientific">Nocardioides endophyticus</name>
    <dbReference type="NCBI Taxonomy" id="1353775"/>
    <lineage>
        <taxon>Bacteria</taxon>
        <taxon>Bacillati</taxon>
        <taxon>Actinomycetota</taxon>
        <taxon>Actinomycetes</taxon>
        <taxon>Propionibacteriales</taxon>
        <taxon>Nocardioidaceae</taxon>
        <taxon>Nocardioides</taxon>
    </lineage>
</organism>
<name>A0ABP8ZBX1_9ACTN</name>
<sequence>MKFLAGTVQDRDLTVVPAARHLVTLEPERTDLHPRSPDLPVNVSDLPFRELCPWAATPLGHTHIQLFRGD</sequence>
<dbReference type="EMBL" id="BAABKN010000027">
    <property type="protein sequence ID" value="GAA4752172.1"/>
    <property type="molecule type" value="Genomic_DNA"/>
</dbReference>
<evidence type="ECO:0000313" key="2">
    <source>
        <dbReference type="Proteomes" id="UP001499882"/>
    </source>
</evidence>
<reference evidence="2" key="1">
    <citation type="journal article" date="2019" name="Int. J. Syst. Evol. Microbiol.">
        <title>The Global Catalogue of Microorganisms (GCM) 10K type strain sequencing project: providing services to taxonomists for standard genome sequencing and annotation.</title>
        <authorList>
            <consortium name="The Broad Institute Genomics Platform"/>
            <consortium name="The Broad Institute Genome Sequencing Center for Infectious Disease"/>
            <person name="Wu L."/>
            <person name="Ma J."/>
        </authorList>
    </citation>
    <scope>NUCLEOTIDE SEQUENCE [LARGE SCALE GENOMIC DNA]</scope>
    <source>
        <strain evidence="2">JCM 18532</strain>
    </source>
</reference>
<comment type="caution">
    <text evidence="1">The sequence shown here is derived from an EMBL/GenBank/DDBJ whole genome shotgun (WGS) entry which is preliminary data.</text>
</comment>
<dbReference type="Proteomes" id="UP001499882">
    <property type="component" value="Unassembled WGS sequence"/>
</dbReference>
<gene>
    <name evidence="1" type="ORF">GCM10023350_41790</name>
</gene>
<evidence type="ECO:0000313" key="1">
    <source>
        <dbReference type="EMBL" id="GAA4752172.1"/>
    </source>
</evidence>
<proteinExistence type="predicted"/>
<keyword evidence="2" id="KW-1185">Reference proteome</keyword>
<accession>A0ABP8ZBX1</accession>